<dbReference type="PANTHER" id="PTHR12106">
    <property type="entry name" value="SORTILIN RELATED"/>
    <property type="match status" value="1"/>
</dbReference>
<evidence type="ECO:0000256" key="1">
    <source>
        <dbReference type="ARBA" id="ARBA00004370"/>
    </source>
</evidence>
<dbReference type="GO" id="GO:0006623">
    <property type="term" value="P:protein targeting to vacuole"/>
    <property type="evidence" value="ECO:0007669"/>
    <property type="project" value="TreeGrafter"/>
</dbReference>
<protein>
    <submittedName>
        <fullName evidence="7">Vacuolar protein sorting/targeting protein PEP1</fullName>
    </submittedName>
</protein>
<dbReference type="Pfam" id="PF15902">
    <property type="entry name" value="Sortilin-Vps10"/>
    <property type="match status" value="3"/>
</dbReference>
<feature type="domain" description="VPS10" evidence="6">
    <location>
        <begin position="1453"/>
        <end position="2101"/>
    </location>
</feature>
<dbReference type="GO" id="GO:0005794">
    <property type="term" value="C:Golgi apparatus"/>
    <property type="evidence" value="ECO:0007669"/>
    <property type="project" value="TreeGrafter"/>
</dbReference>
<evidence type="ECO:0000313" key="7">
    <source>
        <dbReference type="EMBL" id="KAJ3179002.1"/>
    </source>
</evidence>
<dbReference type="Gene3D" id="2.10.70.80">
    <property type="match status" value="2"/>
</dbReference>
<keyword evidence="3 5" id="KW-0472">Membrane</keyword>
<dbReference type="SMART" id="SM00602">
    <property type="entry name" value="VPS10"/>
    <property type="match status" value="3"/>
</dbReference>
<dbReference type="Pfam" id="PF15901">
    <property type="entry name" value="Sortilin_C"/>
    <property type="match status" value="3"/>
</dbReference>
<dbReference type="Proteomes" id="UP001212152">
    <property type="component" value="Unassembled WGS sequence"/>
</dbReference>
<dbReference type="GO" id="GO:0006896">
    <property type="term" value="P:Golgi to vacuole transport"/>
    <property type="evidence" value="ECO:0007669"/>
    <property type="project" value="TreeGrafter"/>
</dbReference>
<evidence type="ECO:0000256" key="2">
    <source>
        <dbReference type="ARBA" id="ARBA00022737"/>
    </source>
</evidence>
<evidence type="ECO:0000256" key="5">
    <source>
        <dbReference type="SAM" id="Phobius"/>
    </source>
</evidence>
<dbReference type="InterPro" id="IPR031778">
    <property type="entry name" value="Sortilin_N"/>
</dbReference>
<organism evidence="7 8">
    <name type="scientific">Geranomyces variabilis</name>
    <dbReference type="NCBI Taxonomy" id="109894"/>
    <lineage>
        <taxon>Eukaryota</taxon>
        <taxon>Fungi</taxon>
        <taxon>Fungi incertae sedis</taxon>
        <taxon>Chytridiomycota</taxon>
        <taxon>Chytridiomycota incertae sedis</taxon>
        <taxon>Chytridiomycetes</taxon>
        <taxon>Spizellomycetales</taxon>
        <taxon>Powellomycetaceae</taxon>
        <taxon>Geranomyces</taxon>
    </lineage>
</organism>
<dbReference type="InterPro" id="IPR050310">
    <property type="entry name" value="VPS10-sortilin"/>
</dbReference>
<dbReference type="SUPFAM" id="SSF110296">
    <property type="entry name" value="Oligoxyloglucan reducing end-specific cellobiohydrolase"/>
    <property type="match status" value="5"/>
</dbReference>
<dbReference type="Gene3D" id="2.130.10.10">
    <property type="entry name" value="YVTN repeat-like/Quinoprotein amine dehydrogenase"/>
    <property type="match status" value="2"/>
</dbReference>
<keyword evidence="2" id="KW-0677">Repeat</keyword>
<evidence type="ECO:0000313" key="8">
    <source>
        <dbReference type="Proteomes" id="UP001212152"/>
    </source>
</evidence>
<dbReference type="GO" id="GO:0005829">
    <property type="term" value="C:cytosol"/>
    <property type="evidence" value="ECO:0007669"/>
    <property type="project" value="GOC"/>
</dbReference>
<evidence type="ECO:0000256" key="4">
    <source>
        <dbReference type="ARBA" id="ARBA00023180"/>
    </source>
</evidence>
<dbReference type="GO" id="GO:0016020">
    <property type="term" value="C:membrane"/>
    <property type="evidence" value="ECO:0007669"/>
    <property type="project" value="UniProtKB-SubCell"/>
</dbReference>
<sequence>MNGPPRRPPPPRLCCLVNQRSRPPVLGRYLSLIALVVSLLILAIATPARADGQPVTTSTDLEHGAQGIFYFGETTNILLWEEGSSRTVLWSKDEGLHWEPVKEVPPGSVVKVIQHPNALATTAIVLTLTKHYITTDAGKSWQDFETPLPPALTVQTISFNAKDEKKMLFAGVDCKGEGWNRICHTEHFYTEDSFKTKPALLLKYTLDCLWANASPTFKVADSNTIFCAQWPEDMQNDDGRPRDQTAARLVSSASFFPDGKGDVHLLGGGIAGLGVVERFMFAAVVSSDKSEGMSFFASTDGKTFRKAQFPFGSSLRKEGAYTVLESSTASLAVDLATKDDFGRLARWGTLFFSDGDGDQFVKAANLEATNRGLSGRVDFERIQAANFEGIYLANVVSNWQDLGPDSAESEKHLVTKMSFGGAWYVLTPPDKDSDGKSWPCTPSEAHDTKCALHLHSVTEPRNIGRVFSTGGAPGLLLGVGSVGAYLRKYEESDTFMSTDAGRTWKCVAKGPHKYESLDSGSVIVLVPDNGPTNYIWYSTDHGMSPWKKFEFKIGGMAWTARATILDPESTSSRMLLATENSDGKKTITQLDFRPVFSRTCAIDATKPQPNDDFEFWTPTDEAGKPACFLGQTSRFLRRKATATCSASLTFKLPAPQNSPCACGIQDYECDVQYVRAENGDKTKLACDLAPGTPGTFDQPPNCPVGTKYQGKSGFRKVPGSKCEKDLDAYKPEQEKTCAEVMQPGEIVVPPKGHEPAPVKSTVIKAKIAAVLYFRKSTIVVALTNTGSLYRSKDEGANWDLVWDGSKERGPILGMGLHENADKRAFFFADSDTYMTEDALDSELQKFQTPVSYNGLGLDILDFHPDKPDWYVFLGGARDCATPNAKCHTEAFWTKDNGQTWTPVDTWANKCIWARDVNFKNPAIAEDAIFCTSFRYKNSAVGQDHLLRGAVGGADAANAIQLVEISPNDGNKKRVLVAQGARNYYVVAGVLVVAVEVGENLNLMVSIDGVKFEETHYPPEANVAKNAFTLLQSSTSVFVDAGQDVGGRLLYGTLYKSNGEGNYFSHILSNTNREGGSVDFERMQGVGGVIVANQVLNPAEAARKDKKLGTVMSFDDGSTWAPILPPKVNYLGKPFPCTGSECTLHLYSHTASASSVRHVSTEMHSTARAAGVMVAVGNVGRSLDQYRECNVFVTRDAGRTWNEAFKDAHRWAIGNAGGLIVIVNDEGPTTVARYSWDFGKSWATITFAERPVRVSMISTHPSSTSLKFTITGTYGASTVGSSPWPNVHDETVVVHLDFSPVLSQKCDKDKDFETLQDAKGNCFLGRKITYRRRKQGAFCSVAADDETVGEVKGERCPCTDADYECDFGFFMQGSECKLTGKDPKQPENCPKDTTFKGSSGYRKISASECTGSVATKEEPVTRTCNADVNTGDGISVARTALDGAFQEYFYFNPITVMIQTKTPSFRLSKDGGMSWNTVDDVEDATTMALDLWHEGRAWFVTTGKRLRYTQDSGASFASLDLPEAVARGMDSSAALHSHPKQKSWLLWHGRTDGCTTDDECVTSAWVSKNLGGKWTLVRSHVVKCEWGVDAAGDKGRGDTVVFCVDRVDKTGGGRKGNKQLIRTVDVMKDKPEFTVVLDRVSDFVVYGEFIIAIMRHDNINSGKVHVSLDGSEWAQARFPADNKATGYTVLESTTGTIFLATFDSRNKGREYGTLYTSNGNGTLFTKSIDAINMNSLGNADFEKMQGIEGIALLNRLANAEAVNSGATKITQTRITFNDGVEWGFLAPPAVDAAGKPYACSSTTPENCALHLHSYTSRNDIRDQFSASAAVGMMLGVGTVGKSLSQYRDSDTFLTRNAGRNWTEISKHPHKWEFGDRGGILFLVNDNEPTDHIKYSLDMGHTFQDLSIVAQLDAGAKLIVDRVFSEPGGTGTAFVIVGTLHSNSFALSNSVYAVTVDFTNAFPRMCDQDADFEAWSPSGIDHGDGNEACLFGQTVEYTRRKPDAQCLVGKDAPSKVADPVARPCACTPHDYDCGYNYEPVLDASGRRTACALVAGLAPSGPICAADGTLRASTPYAKMAKSHCVGGVALDLGEHVGYCGSKAQRSLGFFAWVGIILVSIGSAAAVTAAFMRFRGKLFGRIRLPVDEFDADPGSPLFGRAGQPASERAAHAAKSVLVMLVGVAEAVSSKAVSLWDIIVRGRRRGEGYAPVGEYGAAGARSGVGGEGLAFTADDDALLGFDDY</sequence>
<feature type="domain" description="VPS10" evidence="6">
    <location>
        <begin position="74"/>
        <end position="740"/>
    </location>
</feature>
<feature type="domain" description="VPS10" evidence="6">
    <location>
        <begin position="777"/>
        <end position="1428"/>
    </location>
</feature>
<comment type="caution">
    <text evidence="7">The sequence shown here is derived from an EMBL/GenBank/DDBJ whole genome shotgun (WGS) entry which is preliminary data.</text>
</comment>
<dbReference type="Gene3D" id="3.30.60.270">
    <property type="match status" value="3"/>
</dbReference>
<keyword evidence="5" id="KW-1133">Transmembrane helix</keyword>
<evidence type="ECO:0000256" key="3">
    <source>
        <dbReference type="ARBA" id="ARBA00023136"/>
    </source>
</evidence>
<keyword evidence="5" id="KW-0812">Transmembrane</keyword>
<evidence type="ECO:0000259" key="6">
    <source>
        <dbReference type="SMART" id="SM00602"/>
    </source>
</evidence>
<dbReference type="GO" id="GO:0006895">
    <property type="term" value="P:Golgi to endosome transport"/>
    <property type="evidence" value="ECO:0007669"/>
    <property type="project" value="TreeGrafter"/>
</dbReference>
<dbReference type="InterPro" id="IPR006581">
    <property type="entry name" value="VPS10"/>
</dbReference>
<dbReference type="CDD" id="cd15482">
    <property type="entry name" value="Sialidase_non-viral"/>
    <property type="match status" value="1"/>
</dbReference>
<dbReference type="InterPro" id="IPR015943">
    <property type="entry name" value="WD40/YVTN_repeat-like_dom_sf"/>
</dbReference>
<feature type="transmembrane region" description="Helical" evidence="5">
    <location>
        <begin position="2106"/>
        <end position="2130"/>
    </location>
</feature>
<keyword evidence="8" id="KW-1185">Reference proteome</keyword>
<reference evidence="7" key="1">
    <citation type="submission" date="2020-05" db="EMBL/GenBank/DDBJ databases">
        <title>Phylogenomic resolution of chytrid fungi.</title>
        <authorList>
            <person name="Stajich J.E."/>
            <person name="Amses K."/>
            <person name="Simmons R."/>
            <person name="Seto K."/>
            <person name="Myers J."/>
            <person name="Bonds A."/>
            <person name="Quandt C.A."/>
            <person name="Barry K."/>
            <person name="Liu P."/>
            <person name="Grigoriev I."/>
            <person name="Longcore J.E."/>
            <person name="James T.Y."/>
        </authorList>
    </citation>
    <scope>NUCLEOTIDE SEQUENCE</scope>
    <source>
        <strain evidence="7">JEL0379</strain>
    </source>
</reference>
<keyword evidence="4" id="KW-0325">Glycoprotein</keyword>
<dbReference type="InterPro" id="IPR031777">
    <property type="entry name" value="Sortilin_C"/>
</dbReference>
<name>A0AAD5TK85_9FUNG</name>
<proteinExistence type="predicted"/>
<dbReference type="EMBL" id="JADGJQ010000023">
    <property type="protein sequence ID" value="KAJ3179002.1"/>
    <property type="molecule type" value="Genomic_DNA"/>
</dbReference>
<dbReference type="PANTHER" id="PTHR12106:SF27">
    <property type="entry name" value="SORTILIN-RELATED RECEPTOR"/>
    <property type="match status" value="1"/>
</dbReference>
<accession>A0AAD5TK85</accession>
<gene>
    <name evidence="7" type="primary">VPS10</name>
    <name evidence="7" type="ORF">HDU87_003272</name>
</gene>
<comment type="subcellular location">
    <subcellularLocation>
        <location evidence="1">Membrane</location>
    </subcellularLocation>
</comment>